<dbReference type="PRINTS" id="PR00461">
    <property type="entry name" value="PLPEROXIDASE"/>
</dbReference>
<dbReference type="AlphaFoldDB" id="A0A835VHV4"/>
<dbReference type="OrthoDB" id="7694678at2759"/>
<evidence type="ECO:0000256" key="9">
    <source>
        <dbReference type="ARBA" id="ARBA00023324"/>
    </source>
</evidence>
<evidence type="ECO:0000256" key="5">
    <source>
        <dbReference type="ARBA" id="ARBA00022723"/>
    </source>
</evidence>
<dbReference type="Gene3D" id="1.10.520.10">
    <property type="match status" value="1"/>
</dbReference>
<gene>
    <name evidence="14" type="ORF">HPP92_001787</name>
</gene>
<feature type="binding site" evidence="10">
    <location>
        <position position="30"/>
    </location>
    <ligand>
        <name>Ca(2+)</name>
        <dbReference type="ChEBI" id="CHEBI:29108"/>
        <label>1</label>
    </ligand>
</feature>
<dbReference type="GO" id="GO:0006979">
    <property type="term" value="P:response to oxidative stress"/>
    <property type="evidence" value="ECO:0007669"/>
    <property type="project" value="InterPro"/>
</dbReference>
<reference evidence="14 15" key="1">
    <citation type="journal article" date="2020" name="Nat. Food">
        <title>A phased Vanilla planifolia genome enables genetic improvement of flavour and production.</title>
        <authorList>
            <person name="Hasing T."/>
            <person name="Tang H."/>
            <person name="Brym M."/>
            <person name="Khazi F."/>
            <person name="Huang T."/>
            <person name="Chambers A.H."/>
        </authorList>
    </citation>
    <scope>NUCLEOTIDE SEQUENCE [LARGE SCALE GENOMIC DNA]</scope>
    <source>
        <tissue evidence="14">Leaf</tissue>
    </source>
</reference>
<dbReference type="Proteomes" id="UP000636800">
    <property type="component" value="Chromosome 1"/>
</dbReference>
<feature type="binding site" evidence="10">
    <location>
        <position position="34"/>
    </location>
    <ligand>
        <name>Ca(2+)</name>
        <dbReference type="ChEBI" id="CHEBI:29108"/>
        <label>1</label>
    </ligand>
</feature>
<sequence>MSINSNRVESGREKHALSPKKGEGRGMDEGCDGSVLIDSTRKSAAEKDAIPNQTLRGFDFIDDIKGLVEGQCLGVVSCADVLALDARDAVFVISGGNVLRRVCSVGGEDGEVLTLRC</sequence>
<evidence type="ECO:0000256" key="4">
    <source>
        <dbReference type="ARBA" id="ARBA00022617"/>
    </source>
</evidence>
<comment type="similarity">
    <text evidence="11">Belongs to the peroxidase family.</text>
</comment>
<evidence type="ECO:0000313" key="14">
    <source>
        <dbReference type="EMBL" id="KAG0497096.1"/>
    </source>
</evidence>
<name>A0A835VHV4_VANPL</name>
<comment type="cofactor">
    <cofactor evidence="10">
        <name>Ca(2+)</name>
        <dbReference type="ChEBI" id="CHEBI:29108"/>
    </cofactor>
    <text evidence="10">Binds 2 calcium ions per subunit.</text>
</comment>
<dbReference type="GO" id="GO:0046872">
    <property type="term" value="F:metal ion binding"/>
    <property type="evidence" value="ECO:0007669"/>
    <property type="project" value="UniProtKB-KW"/>
</dbReference>
<comment type="catalytic activity">
    <reaction evidence="1">
        <text>2 a phenolic donor + H2O2 = 2 a phenolic radical donor + 2 H2O</text>
        <dbReference type="Rhea" id="RHEA:56136"/>
        <dbReference type="ChEBI" id="CHEBI:15377"/>
        <dbReference type="ChEBI" id="CHEBI:16240"/>
        <dbReference type="ChEBI" id="CHEBI:139520"/>
        <dbReference type="ChEBI" id="CHEBI:139521"/>
        <dbReference type="EC" id="1.11.1.7"/>
    </reaction>
</comment>
<dbReference type="PROSITE" id="PS50873">
    <property type="entry name" value="PEROXIDASE_4"/>
    <property type="match status" value="1"/>
</dbReference>
<keyword evidence="6 10" id="KW-0106">Calcium</keyword>
<keyword evidence="9" id="KW-0376">Hydrogen peroxide</keyword>
<dbReference type="GO" id="GO:0140825">
    <property type="term" value="F:lactoperoxidase activity"/>
    <property type="evidence" value="ECO:0007669"/>
    <property type="project" value="UniProtKB-EC"/>
</dbReference>
<dbReference type="EMBL" id="JADCNL010000001">
    <property type="protein sequence ID" value="KAG0497096.1"/>
    <property type="molecule type" value="Genomic_DNA"/>
</dbReference>
<keyword evidence="15" id="KW-1185">Reference proteome</keyword>
<feature type="domain" description="Plant heme peroxidase family profile" evidence="13">
    <location>
        <begin position="29"/>
        <end position="117"/>
    </location>
</feature>
<comment type="cofactor">
    <cofactor evidence="2">
        <name>heme b</name>
        <dbReference type="ChEBI" id="CHEBI:60344"/>
    </cofactor>
</comment>
<evidence type="ECO:0000313" key="15">
    <source>
        <dbReference type="Proteomes" id="UP000636800"/>
    </source>
</evidence>
<evidence type="ECO:0000256" key="11">
    <source>
        <dbReference type="RuleBase" id="RU004241"/>
    </source>
</evidence>
<evidence type="ECO:0000256" key="8">
    <source>
        <dbReference type="ARBA" id="ARBA00023004"/>
    </source>
</evidence>
<dbReference type="Pfam" id="PF00141">
    <property type="entry name" value="peroxidase"/>
    <property type="match status" value="1"/>
</dbReference>
<dbReference type="InterPro" id="IPR010255">
    <property type="entry name" value="Haem_peroxidase_sf"/>
</dbReference>
<keyword evidence="5 10" id="KW-0479">Metal-binding</keyword>
<feature type="binding site" evidence="10">
    <location>
        <position position="46"/>
    </location>
    <ligand>
        <name>Ca(2+)</name>
        <dbReference type="ChEBI" id="CHEBI:29108"/>
        <label>1</label>
    </ligand>
</feature>
<dbReference type="SUPFAM" id="SSF48113">
    <property type="entry name" value="Heme-dependent peroxidases"/>
    <property type="match status" value="1"/>
</dbReference>
<dbReference type="GO" id="GO:0042744">
    <property type="term" value="P:hydrogen peroxide catabolic process"/>
    <property type="evidence" value="ECO:0007669"/>
    <property type="project" value="UniProtKB-KW"/>
</dbReference>
<feature type="region of interest" description="Disordered" evidence="12">
    <location>
        <begin position="1"/>
        <end position="31"/>
    </location>
</feature>
<protein>
    <recommendedName>
        <fullName evidence="13">Plant heme peroxidase family profile domain-containing protein</fullName>
    </recommendedName>
</protein>
<organism evidence="14 15">
    <name type="scientific">Vanilla planifolia</name>
    <name type="common">Vanilla</name>
    <dbReference type="NCBI Taxonomy" id="51239"/>
    <lineage>
        <taxon>Eukaryota</taxon>
        <taxon>Viridiplantae</taxon>
        <taxon>Streptophyta</taxon>
        <taxon>Embryophyta</taxon>
        <taxon>Tracheophyta</taxon>
        <taxon>Spermatophyta</taxon>
        <taxon>Magnoliopsida</taxon>
        <taxon>Liliopsida</taxon>
        <taxon>Asparagales</taxon>
        <taxon>Orchidaceae</taxon>
        <taxon>Vanilloideae</taxon>
        <taxon>Vanilleae</taxon>
        <taxon>Vanilla</taxon>
    </lineage>
</organism>
<dbReference type="PANTHER" id="PTHR31235">
    <property type="entry name" value="PEROXIDASE 25-RELATED"/>
    <property type="match status" value="1"/>
</dbReference>
<feature type="compositionally biased region" description="Basic and acidic residues" evidence="12">
    <location>
        <begin position="9"/>
        <end position="28"/>
    </location>
</feature>
<evidence type="ECO:0000256" key="2">
    <source>
        <dbReference type="ARBA" id="ARBA00001970"/>
    </source>
</evidence>
<evidence type="ECO:0000256" key="3">
    <source>
        <dbReference type="ARBA" id="ARBA00022559"/>
    </source>
</evidence>
<feature type="binding site" evidence="10">
    <location>
        <position position="32"/>
    </location>
    <ligand>
        <name>Ca(2+)</name>
        <dbReference type="ChEBI" id="CHEBI:29108"/>
        <label>1</label>
    </ligand>
</feature>
<dbReference type="GO" id="GO:0020037">
    <property type="term" value="F:heme binding"/>
    <property type="evidence" value="ECO:0007669"/>
    <property type="project" value="InterPro"/>
</dbReference>
<keyword evidence="4" id="KW-0349">Heme</keyword>
<evidence type="ECO:0000256" key="1">
    <source>
        <dbReference type="ARBA" id="ARBA00000189"/>
    </source>
</evidence>
<evidence type="ECO:0000259" key="13">
    <source>
        <dbReference type="PROSITE" id="PS50873"/>
    </source>
</evidence>
<accession>A0A835VHV4</accession>
<evidence type="ECO:0000256" key="6">
    <source>
        <dbReference type="ARBA" id="ARBA00022837"/>
    </source>
</evidence>
<keyword evidence="8" id="KW-0408">Iron</keyword>
<proteinExistence type="inferred from homology"/>
<evidence type="ECO:0000256" key="7">
    <source>
        <dbReference type="ARBA" id="ARBA00023002"/>
    </source>
</evidence>
<comment type="caution">
    <text evidence="14">The sequence shown here is derived from an EMBL/GenBank/DDBJ whole genome shotgun (WGS) entry which is preliminary data.</text>
</comment>
<dbReference type="InterPro" id="IPR002016">
    <property type="entry name" value="Haem_peroxidase"/>
</dbReference>
<keyword evidence="3" id="KW-0575">Peroxidase</keyword>
<evidence type="ECO:0000256" key="12">
    <source>
        <dbReference type="SAM" id="MobiDB-lite"/>
    </source>
</evidence>
<keyword evidence="7" id="KW-0560">Oxidoreductase</keyword>
<evidence type="ECO:0000256" key="10">
    <source>
        <dbReference type="PIRSR" id="PIRSR600823-3"/>
    </source>
</evidence>
<dbReference type="InterPro" id="IPR000823">
    <property type="entry name" value="Peroxidase_pln"/>
</dbReference>